<evidence type="ECO:0000256" key="9">
    <source>
        <dbReference type="SAM" id="SignalP"/>
    </source>
</evidence>
<dbReference type="Proteomes" id="UP001497522">
    <property type="component" value="Chromosome 8"/>
</dbReference>
<feature type="region of interest" description="Disordered" evidence="7">
    <location>
        <begin position="184"/>
        <end position="206"/>
    </location>
</feature>
<dbReference type="Pfam" id="PF07714">
    <property type="entry name" value="PK_Tyr_Ser-Thr"/>
    <property type="match status" value="1"/>
</dbReference>
<dbReference type="Gene3D" id="3.30.200.20">
    <property type="entry name" value="Phosphorylase Kinase, domain 1"/>
    <property type="match status" value="1"/>
</dbReference>
<keyword evidence="8" id="KW-0472">Membrane</keyword>
<evidence type="ECO:0000256" key="1">
    <source>
        <dbReference type="ARBA" id="ARBA00022527"/>
    </source>
</evidence>
<evidence type="ECO:0000256" key="6">
    <source>
        <dbReference type="PROSITE-ProRule" id="PRU10141"/>
    </source>
</evidence>
<dbReference type="Gene3D" id="1.10.510.10">
    <property type="entry name" value="Transferase(Phosphotransferase) domain 1"/>
    <property type="match status" value="1"/>
</dbReference>
<dbReference type="PANTHER" id="PTHR47989">
    <property type="entry name" value="OS01G0750732 PROTEIN"/>
    <property type="match status" value="1"/>
</dbReference>
<dbReference type="InterPro" id="IPR008271">
    <property type="entry name" value="Ser/Thr_kinase_AS"/>
</dbReference>
<dbReference type="InterPro" id="IPR057597">
    <property type="entry name" value="ALE2_N"/>
</dbReference>
<dbReference type="InterPro" id="IPR001245">
    <property type="entry name" value="Ser-Thr/Tyr_kinase_cat_dom"/>
</dbReference>
<feature type="signal peptide" evidence="9">
    <location>
        <begin position="1"/>
        <end position="31"/>
    </location>
</feature>
<keyword evidence="9" id="KW-0732">Signal</keyword>
<keyword evidence="5 6" id="KW-0067">ATP-binding</keyword>
<keyword evidence="4" id="KW-0418">Kinase</keyword>
<feature type="domain" description="Protein kinase" evidence="10">
    <location>
        <begin position="463"/>
        <end position="749"/>
    </location>
</feature>
<sequence>MSIRGPARRSLWLLLLCAAIWFAFLGQQAHGGRHLSSSASLTVSVTEGNRQVFEIPISSHSATTFSSLSQSLVASPDHSSSHLLSTHRGRAMYLSAISATPPFLAPAVAFLPVSLSTLVLPVYSVPASAVSSPPSSASVLPLPPSPPAMVPSLQSRPPPTTSHSSAELPPASLVPTASPPALVLGRCPPTTAPSPPPPPDVLSSPVNTNLPPPLGLAPLPGCCTTNMMVLPDSSNSACQCVYPIEVAFQMENTSSAFTNLTSLFQHELASQLDLKDVQVQIQAFQFGTNFTLDMSVDIGPLVGLSFSPDEIRVINSSLMTHSVHFSSTLFGSYTVVNITAFMPPPLSPAGPLFGPIKAPSAPHSSSQGGTPTDGGPLPSGKRTRERMWFIIGIGGGTAILVLVLSFSIWRCIMKKTKDDVKNPEAANKGSSLPAFSPYSKSLPHPSNILEFSLKELQEATNDFSPSLYIGEGGFGKVYQGVLKDGTEVAIKRLISGGNQGDKEFLVEVEMLSRLHHCNLVKLLGYYCSLEPLQQLLCYELVPNGSLEAWLHGPLGQAHGPLDWNTRMKIALGAARGLAYLHEDSQPCVIHRDFKASNILLEDNFNPKVADFGLARLAPEGQRDYVSTRVMGTFGYVAPEYAMTGHLLVKSDVYSYGVVLLELLSGRKPVDYTQPAGGENITAWARPLFNERHRLHELADPSLVSKYPLEDFIQVATIAAACVAPEWSQRPTMGEVVHSLKLVCQLHEYGTSSEVERGMRSEGEKEGSVETSTSLSASKRSFATTVQMHRPTLTTFGSEGSSSTFSSGPFSRVMGIENDILTRTSIISEDLHEGR</sequence>
<dbReference type="SUPFAM" id="SSF56112">
    <property type="entry name" value="Protein kinase-like (PK-like)"/>
    <property type="match status" value="1"/>
</dbReference>
<feature type="chain" id="PRO_5047200133" description="Protein kinase domain-containing protein" evidence="9">
    <location>
        <begin position="32"/>
        <end position="834"/>
    </location>
</feature>
<evidence type="ECO:0000313" key="11">
    <source>
        <dbReference type="EMBL" id="CAK9881042.1"/>
    </source>
</evidence>
<gene>
    <name evidence="11" type="ORF">CSSPJE1EN2_LOCUS22441</name>
</gene>
<evidence type="ECO:0000256" key="4">
    <source>
        <dbReference type="ARBA" id="ARBA00022777"/>
    </source>
</evidence>
<evidence type="ECO:0000256" key="3">
    <source>
        <dbReference type="ARBA" id="ARBA00022741"/>
    </source>
</evidence>
<keyword evidence="8" id="KW-0812">Transmembrane</keyword>
<feature type="region of interest" description="Disordered" evidence="7">
    <location>
        <begin position="134"/>
        <end position="172"/>
    </location>
</feature>
<evidence type="ECO:0000256" key="2">
    <source>
        <dbReference type="ARBA" id="ARBA00022679"/>
    </source>
</evidence>
<keyword evidence="2" id="KW-0808">Transferase</keyword>
<evidence type="ECO:0000256" key="5">
    <source>
        <dbReference type="ARBA" id="ARBA00022840"/>
    </source>
</evidence>
<feature type="compositionally biased region" description="Pro residues" evidence="7">
    <location>
        <begin position="190"/>
        <end position="200"/>
    </location>
</feature>
<organism evidence="11 12">
    <name type="scientific">Sphagnum jensenii</name>
    <dbReference type="NCBI Taxonomy" id="128206"/>
    <lineage>
        <taxon>Eukaryota</taxon>
        <taxon>Viridiplantae</taxon>
        <taxon>Streptophyta</taxon>
        <taxon>Embryophyta</taxon>
        <taxon>Bryophyta</taxon>
        <taxon>Sphagnophytina</taxon>
        <taxon>Sphagnopsida</taxon>
        <taxon>Sphagnales</taxon>
        <taxon>Sphagnaceae</taxon>
        <taxon>Sphagnum</taxon>
    </lineage>
</organism>
<feature type="transmembrane region" description="Helical" evidence="8">
    <location>
        <begin position="387"/>
        <end position="409"/>
    </location>
</feature>
<dbReference type="PROSITE" id="PS50011">
    <property type="entry name" value="PROTEIN_KINASE_DOM"/>
    <property type="match status" value="1"/>
</dbReference>
<feature type="region of interest" description="Disordered" evidence="7">
    <location>
        <begin position="753"/>
        <end position="780"/>
    </location>
</feature>
<protein>
    <recommendedName>
        <fullName evidence="10">Protein kinase domain-containing protein</fullName>
    </recommendedName>
</protein>
<evidence type="ECO:0000256" key="7">
    <source>
        <dbReference type="SAM" id="MobiDB-lite"/>
    </source>
</evidence>
<dbReference type="EMBL" id="OZ023709">
    <property type="protein sequence ID" value="CAK9881042.1"/>
    <property type="molecule type" value="Genomic_DNA"/>
</dbReference>
<feature type="compositionally biased region" description="Polar residues" evidence="7">
    <location>
        <begin position="768"/>
        <end position="780"/>
    </location>
</feature>
<dbReference type="InterPro" id="IPR000719">
    <property type="entry name" value="Prot_kinase_dom"/>
</dbReference>
<evidence type="ECO:0000259" key="10">
    <source>
        <dbReference type="PROSITE" id="PS50011"/>
    </source>
</evidence>
<evidence type="ECO:0000313" key="12">
    <source>
        <dbReference type="Proteomes" id="UP001497522"/>
    </source>
</evidence>
<keyword evidence="12" id="KW-1185">Reference proteome</keyword>
<dbReference type="PANTHER" id="PTHR47989:SF25">
    <property type="entry name" value="PROLINE-RICH RECEPTOR-LIKE PROTEIN KINASE PERK3"/>
    <property type="match status" value="1"/>
</dbReference>
<feature type="compositionally biased region" description="Basic and acidic residues" evidence="7">
    <location>
        <begin position="753"/>
        <end position="767"/>
    </location>
</feature>
<keyword evidence="8" id="KW-1133">Transmembrane helix</keyword>
<keyword evidence="3 6" id="KW-0547">Nucleotide-binding</keyword>
<dbReference type="InterPro" id="IPR011009">
    <property type="entry name" value="Kinase-like_dom_sf"/>
</dbReference>
<evidence type="ECO:0000256" key="8">
    <source>
        <dbReference type="SAM" id="Phobius"/>
    </source>
</evidence>
<reference evidence="11" key="1">
    <citation type="submission" date="2024-03" db="EMBL/GenBank/DDBJ databases">
        <authorList>
            <consortium name="ELIXIR-Norway"/>
            <consortium name="Elixir Norway"/>
        </authorList>
    </citation>
    <scope>NUCLEOTIDE SEQUENCE</scope>
</reference>
<keyword evidence="1" id="KW-0723">Serine/threonine-protein kinase</keyword>
<dbReference type="InterPro" id="IPR017441">
    <property type="entry name" value="Protein_kinase_ATP_BS"/>
</dbReference>
<name>A0ABP1BYK5_9BRYO</name>
<dbReference type="PROSITE" id="PS00108">
    <property type="entry name" value="PROTEIN_KINASE_ST"/>
    <property type="match status" value="1"/>
</dbReference>
<accession>A0ABP1BYK5</accession>
<dbReference type="Pfam" id="PF23180">
    <property type="entry name" value="ALE2_N"/>
    <property type="match status" value="1"/>
</dbReference>
<dbReference type="CDD" id="cd14066">
    <property type="entry name" value="STKc_IRAK"/>
    <property type="match status" value="1"/>
</dbReference>
<dbReference type="PROSITE" id="PS00107">
    <property type="entry name" value="PROTEIN_KINASE_ATP"/>
    <property type="match status" value="1"/>
</dbReference>
<proteinExistence type="predicted"/>
<feature type="binding site" evidence="6">
    <location>
        <position position="491"/>
    </location>
    <ligand>
        <name>ATP</name>
        <dbReference type="ChEBI" id="CHEBI:30616"/>
    </ligand>
</feature>
<feature type="region of interest" description="Disordered" evidence="7">
    <location>
        <begin position="352"/>
        <end position="379"/>
    </location>
</feature>